<dbReference type="FunFam" id="2.40.50.140:FF:000127">
    <property type="entry name" value="Exosome complex component RRP40"/>
    <property type="match status" value="1"/>
</dbReference>
<dbReference type="InterPro" id="IPR012340">
    <property type="entry name" value="NA-bd_OB-fold"/>
</dbReference>
<keyword evidence="13" id="KW-1185">Reference proteome</keyword>
<evidence type="ECO:0000256" key="4">
    <source>
        <dbReference type="ARBA" id="ARBA00022490"/>
    </source>
</evidence>
<dbReference type="GO" id="GO:0000176">
    <property type="term" value="C:nuclear exosome (RNase complex)"/>
    <property type="evidence" value="ECO:0007669"/>
    <property type="project" value="TreeGrafter"/>
</dbReference>
<evidence type="ECO:0000256" key="3">
    <source>
        <dbReference type="ARBA" id="ARBA00007841"/>
    </source>
</evidence>
<feature type="domain" description="K Homology" evidence="11">
    <location>
        <begin position="312"/>
        <end position="360"/>
    </location>
</feature>
<dbReference type="PANTHER" id="PTHR21321:SF1">
    <property type="entry name" value="EXOSOME COMPLEX COMPONENT RRP40"/>
    <property type="match status" value="1"/>
</dbReference>
<dbReference type="SUPFAM" id="SSF54791">
    <property type="entry name" value="Eukaryotic type KH-domain (KH-domain type I)"/>
    <property type="match status" value="1"/>
</dbReference>
<evidence type="ECO:0000256" key="9">
    <source>
        <dbReference type="ARBA" id="ARBA00030615"/>
    </source>
</evidence>
<dbReference type="GO" id="GO:0005730">
    <property type="term" value="C:nucleolus"/>
    <property type="evidence" value="ECO:0007669"/>
    <property type="project" value="UniProtKB-SubCell"/>
</dbReference>
<reference evidence="14" key="1">
    <citation type="submission" date="2017-02" db="UniProtKB">
        <authorList>
            <consortium name="WormBaseParasite"/>
        </authorList>
    </citation>
    <scope>IDENTIFICATION</scope>
</reference>
<keyword evidence="10" id="KW-1133">Transmembrane helix</keyword>
<dbReference type="Gene3D" id="3.30.1370.10">
    <property type="entry name" value="K Homology domain, type 1"/>
    <property type="match status" value="1"/>
</dbReference>
<evidence type="ECO:0000256" key="8">
    <source>
        <dbReference type="ARBA" id="ARBA00023242"/>
    </source>
</evidence>
<evidence type="ECO:0000259" key="11">
    <source>
        <dbReference type="Pfam" id="PF15985"/>
    </source>
</evidence>
<keyword evidence="5" id="KW-0698">rRNA processing</keyword>
<keyword evidence="8" id="KW-0539">Nucleus</keyword>
<dbReference type="Pfam" id="PF21262">
    <property type="entry name" value="RRP40_S1"/>
    <property type="match status" value="1"/>
</dbReference>
<organism evidence="14">
    <name type="scientific">Rodentolepis nana</name>
    <name type="common">Dwarf tapeworm</name>
    <name type="synonym">Hymenolepis nana</name>
    <dbReference type="NCBI Taxonomy" id="102285"/>
    <lineage>
        <taxon>Eukaryota</taxon>
        <taxon>Metazoa</taxon>
        <taxon>Spiralia</taxon>
        <taxon>Lophotrochozoa</taxon>
        <taxon>Platyhelminthes</taxon>
        <taxon>Cestoda</taxon>
        <taxon>Eucestoda</taxon>
        <taxon>Cyclophyllidea</taxon>
        <taxon>Hymenolepididae</taxon>
        <taxon>Rodentolepis</taxon>
    </lineage>
</organism>
<keyword evidence="10" id="KW-0812">Transmembrane</keyword>
<dbReference type="WBParaSite" id="HNAJ_0000367301-mRNA-1">
    <property type="protein sequence ID" value="HNAJ_0000367301-mRNA-1"/>
    <property type="gene ID" value="HNAJ_0000367301"/>
</dbReference>
<evidence type="ECO:0000313" key="13">
    <source>
        <dbReference type="Proteomes" id="UP000278807"/>
    </source>
</evidence>
<keyword evidence="10" id="KW-0472">Membrane</keyword>
<dbReference type="GO" id="GO:0071035">
    <property type="term" value="P:nuclear polyadenylation-dependent rRNA catabolic process"/>
    <property type="evidence" value="ECO:0007669"/>
    <property type="project" value="TreeGrafter"/>
</dbReference>
<dbReference type="GO" id="GO:0071051">
    <property type="term" value="P:poly(A)-dependent snoRNA 3'-end processing"/>
    <property type="evidence" value="ECO:0007669"/>
    <property type="project" value="TreeGrafter"/>
</dbReference>
<dbReference type="Pfam" id="PF15985">
    <property type="entry name" value="KH_6"/>
    <property type="match status" value="1"/>
</dbReference>
<name>A0A0R3T9D4_RODNA</name>
<dbReference type="AlphaFoldDB" id="A0A0R3T9D4"/>
<proteinExistence type="inferred from homology"/>
<evidence type="ECO:0000256" key="1">
    <source>
        <dbReference type="ARBA" id="ARBA00004496"/>
    </source>
</evidence>
<evidence type="ECO:0000256" key="7">
    <source>
        <dbReference type="ARBA" id="ARBA00022884"/>
    </source>
</evidence>
<evidence type="ECO:0000313" key="14">
    <source>
        <dbReference type="WBParaSite" id="HNAJ_0000367301-mRNA-1"/>
    </source>
</evidence>
<dbReference type="SUPFAM" id="SSF50249">
    <property type="entry name" value="Nucleic acid-binding proteins"/>
    <property type="match status" value="1"/>
</dbReference>
<dbReference type="GO" id="GO:0000177">
    <property type="term" value="C:cytoplasmic exosome (RNase complex)"/>
    <property type="evidence" value="ECO:0007669"/>
    <property type="project" value="TreeGrafter"/>
</dbReference>
<dbReference type="PANTHER" id="PTHR21321">
    <property type="entry name" value="PNAS-3 RELATED"/>
    <property type="match status" value="1"/>
</dbReference>
<dbReference type="InterPro" id="IPR004088">
    <property type="entry name" value="KH_dom_type_1"/>
</dbReference>
<dbReference type="InterPro" id="IPR049469">
    <property type="entry name" value="RRP40_KH-I"/>
</dbReference>
<reference evidence="12 13" key="2">
    <citation type="submission" date="2018-11" db="EMBL/GenBank/DDBJ databases">
        <authorList>
            <consortium name="Pathogen Informatics"/>
        </authorList>
    </citation>
    <scope>NUCLEOTIDE SEQUENCE [LARGE SCALE GENOMIC DNA]</scope>
</reference>
<keyword evidence="4" id="KW-0963">Cytoplasm</keyword>
<dbReference type="InterPro" id="IPR037319">
    <property type="entry name" value="Rrp40_S1"/>
</dbReference>
<dbReference type="GO" id="GO:0071034">
    <property type="term" value="P:CUT catabolic process"/>
    <property type="evidence" value="ECO:0007669"/>
    <property type="project" value="TreeGrafter"/>
</dbReference>
<evidence type="ECO:0000256" key="10">
    <source>
        <dbReference type="SAM" id="Phobius"/>
    </source>
</evidence>
<evidence type="ECO:0000313" key="12">
    <source>
        <dbReference type="EMBL" id="VDN99530.1"/>
    </source>
</evidence>
<dbReference type="GO" id="GO:0034475">
    <property type="term" value="P:U4 snRNA 3'-end processing"/>
    <property type="evidence" value="ECO:0007669"/>
    <property type="project" value="TreeGrafter"/>
</dbReference>
<dbReference type="EMBL" id="UZAE01002222">
    <property type="protein sequence ID" value="VDN99530.1"/>
    <property type="molecule type" value="Genomic_DNA"/>
</dbReference>
<dbReference type="CDD" id="cd22526">
    <property type="entry name" value="KH-I_Rrp40"/>
    <property type="match status" value="1"/>
</dbReference>
<dbReference type="GO" id="GO:0000467">
    <property type="term" value="P:exonucleolytic trimming to generate mature 3'-end of 5.8S rRNA from tricistronic rRNA transcript (SSU-rRNA, 5.8S rRNA, LSU-rRNA)"/>
    <property type="evidence" value="ECO:0007669"/>
    <property type="project" value="TreeGrafter"/>
</dbReference>
<dbReference type="GO" id="GO:0003723">
    <property type="term" value="F:RNA binding"/>
    <property type="evidence" value="ECO:0007669"/>
    <property type="project" value="UniProtKB-KW"/>
</dbReference>
<evidence type="ECO:0000256" key="6">
    <source>
        <dbReference type="ARBA" id="ARBA00022835"/>
    </source>
</evidence>
<sequence>METDDPVGGIFSQGLGVKCAQGVAKDLYQCVGRIVVPGMILFVQTSSNSVRWNLGSGIVQIPSKDTASEKTIYMVIQKLKNTLTNPGLLTKSAYAIGPRKCAVLALAFTAFVNCFSITVYLLKSSYFVLCLCLRGLFNYLLFHFIQFGILRHTSPKDIKQEEKESSLKSTHSSPPTHRAWIDALPLSSGSGLTKVAPALLSNTLQSFHTSQFCVGDRVLGVVKKKNGDTFYLDIGCASPAALNCLTGFEGASKKNRPDIRLKDVIFAAIAQADPDMEIELTCMNEAGKASGMGILGRHEPGSVGNAGGMNQGVMIGCSLQLCRRLSDTANFPLIEKLSKRFAFEICVGCNGRIWLTARSARETMLLANTLALADYVAPEVALQFAEDIF</sequence>
<feature type="transmembrane region" description="Helical" evidence="10">
    <location>
        <begin position="101"/>
        <end position="120"/>
    </location>
</feature>
<evidence type="ECO:0000256" key="2">
    <source>
        <dbReference type="ARBA" id="ARBA00004604"/>
    </source>
</evidence>
<feature type="transmembrane region" description="Helical" evidence="10">
    <location>
        <begin position="126"/>
        <end position="150"/>
    </location>
</feature>
<dbReference type="OrthoDB" id="340500at2759"/>
<gene>
    <name evidence="12" type="ORF">HNAJ_LOCUS3671</name>
</gene>
<comment type="subcellular location">
    <subcellularLocation>
        <location evidence="1">Cytoplasm</location>
    </subcellularLocation>
    <subcellularLocation>
        <location evidence="2">Nucleus</location>
        <location evidence="2">Nucleolus</location>
    </subcellularLocation>
</comment>
<evidence type="ECO:0000256" key="5">
    <source>
        <dbReference type="ARBA" id="ARBA00022552"/>
    </source>
</evidence>
<dbReference type="STRING" id="102285.A0A0R3T9D4"/>
<accession>A0A0R3T9D4</accession>
<dbReference type="CDD" id="cd05790">
    <property type="entry name" value="S1_Rrp40"/>
    <property type="match status" value="1"/>
</dbReference>
<dbReference type="InterPro" id="IPR026699">
    <property type="entry name" value="Exosome_RNA_bind1/RRP40/RRP4"/>
</dbReference>
<dbReference type="Gene3D" id="2.40.50.140">
    <property type="entry name" value="Nucleic acid-binding proteins"/>
    <property type="match status" value="1"/>
</dbReference>
<keyword evidence="7" id="KW-0694">RNA-binding</keyword>
<keyword evidence="6" id="KW-0271">Exosome</keyword>
<dbReference type="InterPro" id="IPR036612">
    <property type="entry name" value="KH_dom_type_1_sf"/>
</dbReference>
<dbReference type="GO" id="GO:0071038">
    <property type="term" value="P:TRAMP-dependent tRNA surveillance pathway"/>
    <property type="evidence" value="ECO:0007669"/>
    <property type="project" value="TreeGrafter"/>
</dbReference>
<dbReference type="Proteomes" id="UP000278807">
    <property type="component" value="Unassembled WGS sequence"/>
</dbReference>
<protein>
    <recommendedName>
        <fullName evidence="9">Ribosomal RNA-processing protein 40</fullName>
    </recommendedName>
</protein>
<comment type="similarity">
    <text evidence="3">Belongs to the RRP40 family.</text>
</comment>